<dbReference type="EMBL" id="CP032627">
    <property type="protein sequence ID" value="AYG00165.1"/>
    <property type="molecule type" value="Genomic_DNA"/>
</dbReference>
<evidence type="ECO:0000313" key="2">
    <source>
        <dbReference type="Proteomes" id="UP000269374"/>
    </source>
</evidence>
<name>A0A387B8M3_9LACT</name>
<dbReference type="PIRSF" id="PIRSF033563">
    <property type="entry name" value="UCP033563"/>
    <property type="match status" value="1"/>
</dbReference>
<dbReference type="KEGG" id="lact:D7I46_03130"/>
<evidence type="ECO:0000313" key="1">
    <source>
        <dbReference type="EMBL" id="AYG00165.1"/>
    </source>
</evidence>
<keyword evidence="2" id="KW-1185">Reference proteome</keyword>
<gene>
    <name evidence="1" type="ORF">D7I46_03130</name>
</gene>
<sequence>MVIVKAFKAIRPREDLVEKVATLPYDVLSSNEARVLSADNPYSYLHIDKAEVDLPVDIDSHSEAVYQQAATALKDFLEAGWLKKEDEDRLYLYELTMNGRTQTGIVGCTSISDYENGKIKRHELTLPEKEQDRINHFEATNCNTSPIFLAYHEKYEIQALVSEWKQSHEPIYDFTSFYGVAHRIYLVDDNDVVEQLEQYFSQVSALYIADGHHRSASAFRVGAKRRAAENDDENAEYNYFLSVIFPDNELEILDYNRVIKTALPQDFWEKVAEKFYFEKIERSIPQKTHEIHAFSNHQWFRLTPKNEFIPTDEVEALDVAILQNEILAPLLEIDNPKTNPNIKFVGGIRGLLALEDEVNAGAGIAFALYPPTMADLLAVADAGKIMPPKSTWFEPKLLSGLFLHELS</sequence>
<dbReference type="PANTHER" id="PTHR36454:SF1">
    <property type="entry name" value="DUF1015 DOMAIN-CONTAINING PROTEIN"/>
    <property type="match status" value="1"/>
</dbReference>
<dbReference type="OrthoDB" id="9781616at2"/>
<dbReference type="AlphaFoldDB" id="A0A387B8M3"/>
<dbReference type="PANTHER" id="PTHR36454">
    <property type="entry name" value="LMO2823 PROTEIN"/>
    <property type="match status" value="1"/>
</dbReference>
<dbReference type="Pfam" id="PF06245">
    <property type="entry name" value="DUF1015"/>
    <property type="match status" value="1"/>
</dbReference>
<dbReference type="InterPro" id="IPR008323">
    <property type="entry name" value="UCP033563"/>
</dbReference>
<organism evidence="1 2">
    <name type="scientific">Lactococcus allomyrinae</name>
    <dbReference type="NCBI Taxonomy" id="2419773"/>
    <lineage>
        <taxon>Bacteria</taxon>
        <taxon>Bacillati</taxon>
        <taxon>Bacillota</taxon>
        <taxon>Bacilli</taxon>
        <taxon>Lactobacillales</taxon>
        <taxon>Streptococcaceae</taxon>
        <taxon>Lactococcus</taxon>
    </lineage>
</organism>
<dbReference type="Proteomes" id="UP000269374">
    <property type="component" value="Chromosome"/>
</dbReference>
<reference evidence="1 2" key="1">
    <citation type="submission" date="2018-09" db="EMBL/GenBank/DDBJ databases">
        <title>Genome sequencing of strain 1JSPR-7.</title>
        <authorList>
            <person name="Heo J."/>
            <person name="Kim S.-J."/>
            <person name="Kwon S.-W."/>
        </authorList>
    </citation>
    <scope>NUCLEOTIDE SEQUENCE [LARGE SCALE GENOMIC DNA]</scope>
    <source>
        <strain evidence="1 2">1JSPR-7</strain>
    </source>
</reference>
<dbReference type="RefSeq" id="WP_120771553.1">
    <property type="nucleotide sequence ID" value="NZ_CP032627.1"/>
</dbReference>
<accession>A0A387B8M3</accession>
<proteinExistence type="predicted"/>
<protein>
    <submittedName>
        <fullName evidence="1">DUF1015 domain-containing protein</fullName>
    </submittedName>
</protein>